<name>A0A481Z516_9VIRU</name>
<organism evidence="1">
    <name type="scientific">Pithovirus LCPAC102</name>
    <dbReference type="NCBI Taxonomy" id="2506587"/>
    <lineage>
        <taxon>Viruses</taxon>
        <taxon>Pithoviruses</taxon>
    </lineage>
</organism>
<protein>
    <submittedName>
        <fullName evidence="1">Uncharacterized protein</fullName>
    </submittedName>
</protein>
<sequence>MNFYIILVALFISSTYALDPDFYMASLMDGDVPDLSPWPFAFINANPILSETFALTIMEMSQARYDAMVTRAFDFWESYGLINCVKSAEPENYVGALWGTCENANIMHIHVPLDTNGGSIYTITALNWQGTTYRPCQLEVSRKLDVLLMAVSTTSYISPSGISIPIGQAFPVGNYKTDCVKNGCNANSNFVDPIWEDYSQSVDGIGMANVFLCDVTSEDNNNGSTIGQIIGVVPLQTPGSIAGTIHVHTGAQTVYP</sequence>
<dbReference type="EMBL" id="MK500466">
    <property type="protein sequence ID" value="QBK90148.1"/>
    <property type="molecule type" value="Genomic_DNA"/>
</dbReference>
<proteinExistence type="predicted"/>
<gene>
    <name evidence="1" type="ORF">LCPAC102_00580</name>
</gene>
<evidence type="ECO:0000313" key="1">
    <source>
        <dbReference type="EMBL" id="QBK90148.1"/>
    </source>
</evidence>
<accession>A0A481Z516</accession>
<reference evidence="1" key="1">
    <citation type="journal article" date="2019" name="MBio">
        <title>Virus Genomes from Deep Sea Sediments Expand the Ocean Megavirome and Support Independent Origins of Viral Gigantism.</title>
        <authorList>
            <person name="Backstrom D."/>
            <person name="Yutin N."/>
            <person name="Jorgensen S.L."/>
            <person name="Dharamshi J."/>
            <person name="Homa F."/>
            <person name="Zaremba-Niedwiedzka K."/>
            <person name="Spang A."/>
            <person name="Wolf Y.I."/>
            <person name="Koonin E.V."/>
            <person name="Ettema T.J."/>
        </authorList>
    </citation>
    <scope>NUCLEOTIDE SEQUENCE</scope>
</reference>